<dbReference type="InterPro" id="IPR011006">
    <property type="entry name" value="CheY-like_superfamily"/>
</dbReference>
<name>A0A3N2QTN7_9RHOB</name>
<dbReference type="EMBL" id="RDRB01000009">
    <property type="protein sequence ID" value="ROT98591.1"/>
    <property type="molecule type" value="Genomic_DNA"/>
</dbReference>
<sequence length="136" mass="14805">MTDAALTRGLDLFLVEENTVDAIELETILEDLGHRVVEVAASLGQALDRLEESADEIDGVLLTPRLVGRSARPLVLRLSRLGIPYVVLTDSPHMALRRMGFRAPRLAQHAPPAAVARALRDLTAIAPPRRAGFARL</sequence>
<accession>A0A3N2QTN7</accession>
<dbReference type="Gene3D" id="3.40.50.2300">
    <property type="match status" value="1"/>
</dbReference>
<evidence type="ECO:0000313" key="1">
    <source>
        <dbReference type="EMBL" id="ROT98591.1"/>
    </source>
</evidence>
<dbReference type="SUPFAM" id="SSF52172">
    <property type="entry name" value="CheY-like"/>
    <property type="match status" value="1"/>
</dbReference>
<keyword evidence="2" id="KW-1185">Reference proteome</keyword>
<evidence type="ECO:0000313" key="2">
    <source>
        <dbReference type="Proteomes" id="UP000268016"/>
    </source>
</evidence>
<dbReference type="OrthoDB" id="7875302at2"/>
<dbReference type="Proteomes" id="UP000268016">
    <property type="component" value="Unassembled WGS sequence"/>
</dbReference>
<dbReference type="RefSeq" id="WP_123643459.1">
    <property type="nucleotide sequence ID" value="NZ_ML119089.1"/>
</dbReference>
<organism evidence="1 2">
    <name type="scientific">Histidinibacterium lentulum</name>
    <dbReference type="NCBI Taxonomy" id="2480588"/>
    <lineage>
        <taxon>Bacteria</taxon>
        <taxon>Pseudomonadati</taxon>
        <taxon>Pseudomonadota</taxon>
        <taxon>Alphaproteobacteria</taxon>
        <taxon>Rhodobacterales</taxon>
        <taxon>Paracoccaceae</taxon>
        <taxon>Histidinibacterium</taxon>
    </lineage>
</organism>
<reference evidence="1 2" key="1">
    <citation type="submission" date="2018-10" db="EMBL/GenBank/DDBJ databases">
        <title>Histidinibacterium lentulum gen. nov., sp. nov., a marine bacterium from the culture broth of Picochlorum sp. 122.</title>
        <authorList>
            <person name="Wang G."/>
        </authorList>
    </citation>
    <scope>NUCLEOTIDE SEQUENCE [LARGE SCALE GENOMIC DNA]</scope>
    <source>
        <strain evidence="1 2">B17</strain>
    </source>
</reference>
<protein>
    <submittedName>
        <fullName evidence="1">Response regulator</fullName>
    </submittedName>
</protein>
<comment type="caution">
    <text evidence="1">The sequence shown here is derived from an EMBL/GenBank/DDBJ whole genome shotgun (WGS) entry which is preliminary data.</text>
</comment>
<proteinExistence type="predicted"/>
<dbReference type="AlphaFoldDB" id="A0A3N2QTN7"/>
<gene>
    <name evidence="1" type="ORF">EAT49_16775</name>
</gene>